<dbReference type="AlphaFoldDB" id="A0A6J4SK53"/>
<name>A0A6J4SK53_9ACTN</name>
<dbReference type="InterPro" id="IPR009351">
    <property type="entry name" value="AlkZ-like"/>
</dbReference>
<sequence>MLEQRRAFTYARQRLGRAAPDAATALRDVVAVYSSHPSAPLALAARSVAMTPDDFRAVATAALRVPAMRGSIHLMPAAAARRAFRALPEPAAARAARLRGFGISEERYAELRALLLDAAAEPRSQKELVSALGLPAHEVKGATAALTREGLLVRVGAAGLRSNALRYAACTIGEADRDAALSWLAGEYLRTLGPARREDLAWWLGVPRGRADAALAEHAVVDVGDGLLLLDEDEDAFAEAPVPAGVDLLGKWDPLTMGHAPDGRTRCGLDENCYDFRGDGLPVALVDGVAAGTWSMTAEGRRLAFSLEPFETPGARLRKAIERRAEEVKALLA</sequence>
<dbReference type="Pfam" id="PF06224">
    <property type="entry name" value="AlkZ-like"/>
    <property type="match status" value="1"/>
</dbReference>
<evidence type="ECO:0008006" key="2">
    <source>
        <dbReference type="Google" id="ProtNLM"/>
    </source>
</evidence>
<dbReference type="PANTHER" id="PTHR38479">
    <property type="entry name" value="LMO0824 PROTEIN"/>
    <property type="match status" value="1"/>
</dbReference>
<accession>A0A6J4SK53</accession>
<dbReference type="EMBL" id="CADCVR010000053">
    <property type="protein sequence ID" value="CAA9494401.1"/>
    <property type="molecule type" value="Genomic_DNA"/>
</dbReference>
<organism evidence="1">
    <name type="scientific">uncultured Solirubrobacteraceae bacterium</name>
    <dbReference type="NCBI Taxonomy" id="1162706"/>
    <lineage>
        <taxon>Bacteria</taxon>
        <taxon>Bacillati</taxon>
        <taxon>Actinomycetota</taxon>
        <taxon>Thermoleophilia</taxon>
        <taxon>Solirubrobacterales</taxon>
        <taxon>Solirubrobacteraceae</taxon>
        <taxon>environmental samples</taxon>
    </lineage>
</organism>
<dbReference type="PANTHER" id="PTHR38479:SF2">
    <property type="entry name" value="WINGED HELIX DNA-BINDING DOMAIN-CONTAINING PROTEIN"/>
    <property type="match status" value="1"/>
</dbReference>
<proteinExistence type="predicted"/>
<evidence type="ECO:0000313" key="1">
    <source>
        <dbReference type="EMBL" id="CAA9494401.1"/>
    </source>
</evidence>
<reference evidence="1" key="1">
    <citation type="submission" date="2020-02" db="EMBL/GenBank/DDBJ databases">
        <authorList>
            <person name="Meier V. D."/>
        </authorList>
    </citation>
    <scope>NUCLEOTIDE SEQUENCE</scope>
    <source>
        <strain evidence="1">AVDCRST_MAG53</strain>
    </source>
</reference>
<gene>
    <name evidence="1" type="ORF">AVDCRST_MAG53-1711</name>
</gene>
<protein>
    <recommendedName>
        <fullName evidence="2">Winged helix DNA-binding domain-containing protein</fullName>
    </recommendedName>
</protein>